<keyword evidence="2" id="KW-1185">Reference proteome</keyword>
<organism evidence="1 2">
    <name type="scientific">Streptomyces orinoci</name>
    <name type="common">Streptoverticillium orinoci</name>
    <dbReference type="NCBI Taxonomy" id="67339"/>
    <lineage>
        <taxon>Bacteria</taxon>
        <taxon>Bacillati</taxon>
        <taxon>Actinomycetota</taxon>
        <taxon>Actinomycetes</taxon>
        <taxon>Kitasatosporales</taxon>
        <taxon>Streptomycetaceae</taxon>
        <taxon>Streptomyces</taxon>
    </lineage>
</organism>
<evidence type="ECO:0000313" key="1">
    <source>
        <dbReference type="EMBL" id="MEV5508504.1"/>
    </source>
</evidence>
<gene>
    <name evidence="1" type="ORF">AB0L16_18865</name>
</gene>
<accession>A0ABV3K092</accession>
<comment type="caution">
    <text evidence="1">The sequence shown here is derived from an EMBL/GenBank/DDBJ whole genome shotgun (WGS) entry which is preliminary data.</text>
</comment>
<sequence>MAHYIKPGFADRLAGAVVGRLARHGVSLAGAAELSVRGRVSGEWRQLPVNPLEFGGGHYLVSARGEGQWVRNMRAAGEGRLQVGSTVRRFTATELPDEEKPAVLRAYLERWGRQVGRFFDGVDARSGDAELLRIASRHPVFRISDAA</sequence>
<proteinExistence type="predicted"/>
<dbReference type="Pfam" id="PF04075">
    <property type="entry name" value="F420H2_quin_red"/>
    <property type="match status" value="1"/>
</dbReference>
<dbReference type="Proteomes" id="UP001552594">
    <property type="component" value="Unassembled WGS sequence"/>
</dbReference>
<dbReference type="RefSeq" id="WP_241560883.1">
    <property type="nucleotide sequence ID" value="NZ_JBFAUK010000014.1"/>
</dbReference>
<evidence type="ECO:0000313" key="2">
    <source>
        <dbReference type="Proteomes" id="UP001552594"/>
    </source>
</evidence>
<name>A0ABV3K092_STRON</name>
<protein>
    <submittedName>
        <fullName evidence="1">Nitroreductase family deazaflavin-dependent oxidoreductase</fullName>
    </submittedName>
</protein>
<dbReference type="InterPro" id="IPR012349">
    <property type="entry name" value="Split_barrel_FMN-bd"/>
</dbReference>
<dbReference type="InterPro" id="IPR004378">
    <property type="entry name" value="F420H2_quin_Rdtase"/>
</dbReference>
<reference evidence="1 2" key="1">
    <citation type="submission" date="2024-06" db="EMBL/GenBank/DDBJ databases">
        <title>The Natural Products Discovery Center: Release of the First 8490 Sequenced Strains for Exploring Actinobacteria Biosynthetic Diversity.</title>
        <authorList>
            <person name="Kalkreuter E."/>
            <person name="Kautsar S.A."/>
            <person name="Yang D."/>
            <person name="Bader C.D."/>
            <person name="Teijaro C.N."/>
            <person name="Fluegel L."/>
            <person name="Davis C.M."/>
            <person name="Simpson J.R."/>
            <person name="Lauterbach L."/>
            <person name="Steele A.D."/>
            <person name="Gui C."/>
            <person name="Meng S."/>
            <person name="Li G."/>
            <person name="Viehrig K."/>
            <person name="Ye F."/>
            <person name="Su P."/>
            <person name="Kiefer A.F."/>
            <person name="Nichols A."/>
            <person name="Cepeda A.J."/>
            <person name="Yan W."/>
            <person name="Fan B."/>
            <person name="Jiang Y."/>
            <person name="Adhikari A."/>
            <person name="Zheng C.-J."/>
            <person name="Schuster L."/>
            <person name="Cowan T.M."/>
            <person name="Smanski M.J."/>
            <person name="Chevrette M.G."/>
            <person name="De Carvalho L.P.S."/>
            <person name="Shen B."/>
        </authorList>
    </citation>
    <scope>NUCLEOTIDE SEQUENCE [LARGE SCALE GENOMIC DNA]</scope>
    <source>
        <strain evidence="1 2">NPDC052347</strain>
    </source>
</reference>
<dbReference type="Gene3D" id="2.30.110.10">
    <property type="entry name" value="Electron Transport, Fmn-binding Protein, Chain A"/>
    <property type="match status" value="1"/>
</dbReference>
<dbReference type="EMBL" id="JBFAUK010000014">
    <property type="protein sequence ID" value="MEV5508504.1"/>
    <property type="molecule type" value="Genomic_DNA"/>
</dbReference>
<dbReference type="NCBIfam" id="TIGR00026">
    <property type="entry name" value="hi_GC_TIGR00026"/>
    <property type="match status" value="1"/>
</dbReference>